<reference evidence="8 9" key="1">
    <citation type="submission" date="2021-01" db="EMBL/GenBank/DDBJ databases">
        <title>Whole genome shotgun sequence of Cellulomonas phragmiteti NBRC 110785.</title>
        <authorList>
            <person name="Komaki H."/>
            <person name="Tamura T."/>
        </authorList>
    </citation>
    <scope>NUCLEOTIDE SEQUENCE [LARGE SCALE GENOMIC DNA]</scope>
    <source>
        <strain evidence="8 9">NBRC 110785</strain>
    </source>
</reference>
<dbReference type="PANTHER" id="PTHR30532">
    <property type="entry name" value="IRON III DICITRATE-BINDING PERIPLASMIC PROTEIN"/>
    <property type="match status" value="1"/>
</dbReference>
<comment type="subcellular location">
    <subcellularLocation>
        <location evidence="1">Cell envelope</location>
    </subcellularLocation>
</comment>
<feature type="signal peptide" evidence="6">
    <location>
        <begin position="1"/>
        <end position="28"/>
    </location>
</feature>
<evidence type="ECO:0000313" key="8">
    <source>
        <dbReference type="EMBL" id="GIG41170.1"/>
    </source>
</evidence>
<feature type="domain" description="Fe/B12 periplasmic-binding" evidence="7">
    <location>
        <begin position="61"/>
        <end position="329"/>
    </location>
</feature>
<proteinExistence type="inferred from homology"/>
<name>A0ABQ4DP98_9CELL</name>
<keyword evidence="3" id="KW-0813">Transport</keyword>
<dbReference type="Gene3D" id="3.40.50.1980">
    <property type="entry name" value="Nitrogenase molybdenum iron protein domain"/>
    <property type="match status" value="2"/>
</dbReference>
<dbReference type="InterPro" id="IPR002491">
    <property type="entry name" value="ABC_transptr_periplasmic_BD"/>
</dbReference>
<dbReference type="RefSeq" id="WP_203675463.1">
    <property type="nucleotide sequence ID" value="NZ_BONP01000021.1"/>
</dbReference>
<dbReference type="PROSITE" id="PS51257">
    <property type="entry name" value="PROKAR_LIPOPROTEIN"/>
    <property type="match status" value="1"/>
</dbReference>
<keyword evidence="4 6" id="KW-0732">Signal</keyword>
<feature type="chain" id="PRO_5045709316" evidence="6">
    <location>
        <begin position="29"/>
        <end position="329"/>
    </location>
</feature>
<dbReference type="Pfam" id="PF01497">
    <property type="entry name" value="Peripla_BP_2"/>
    <property type="match status" value="1"/>
</dbReference>
<dbReference type="Proteomes" id="UP000614741">
    <property type="component" value="Unassembled WGS sequence"/>
</dbReference>
<evidence type="ECO:0000256" key="4">
    <source>
        <dbReference type="ARBA" id="ARBA00022729"/>
    </source>
</evidence>
<evidence type="ECO:0000259" key="7">
    <source>
        <dbReference type="PROSITE" id="PS50983"/>
    </source>
</evidence>
<dbReference type="PROSITE" id="PS50983">
    <property type="entry name" value="FE_B12_PBP"/>
    <property type="match status" value="1"/>
</dbReference>
<evidence type="ECO:0000256" key="3">
    <source>
        <dbReference type="ARBA" id="ARBA00022448"/>
    </source>
</evidence>
<feature type="region of interest" description="Disordered" evidence="5">
    <location>
        <begin position="310"/>
        <end position="329"/>
    </location>
</feature>
<organism evidence="8 9">
    <name type="scientific">Cellulomonas phragmiteti</name>
    <dbReference type="NCBI Taxonomy" id="478780"/>
    <lineage>
        <taxon>Bacteria</taxon>
        <taxon>Bacillati</taxon>
        <taxon>Actinomycetota</taxon>
        <taxon>Actinomycetes</taxon>
        <taxon>Micrococcales</taxon>
        <taxon>Cellulomonadaceae</taxon>
        <taxon>Cellulomonas</taxon>
    </lineage>
</organism>
<comment type="similarity">
    <text evidence="2">Belongs to the bacterial solute-binding protein 8 family.</text>
</comment>
<keyword evidence="9" id="KW-1185">Reference proteome</keyword>
<sequence length="329" mass="33121">MNPRTRTTALLGTALVALLAACTSSAPASEPAAAPTGSADGYPVTVDDCGTPVTLDARPASVMTVGTAAVALLDAAGAADVITARSGEFDAALPAGLTDPPADDLVVDPSDPTTEAVLTADPDVVLGYGLFVADPDQVRDAGITLLTVQGDCGHDASTDAPAEITLDTVVDDVRRLGQVFATSDVAEPAADALAERIADATRPATGQTAAWLYYFSSTDTLSGYGGTGLPHALLTAAGLENVFADQREAYLTIATESLLAAQPDWVVLSHGLYGESVEDARATLLAEPGIGDLTAVQEGRIVLVGPDASHPSPASVGGLEELVAGTEAG</sequence>
<dbReference type="InterPro" id="IPR051313">
    <property type="entry name" value="Bact_iron-sidero_bind"/>
</dbReference>
<accession>A0ABQ4DP98</accession>
<evidence type="ECO:0000256" key="5">
    <source>
        <dbReference type="SAM" id="MobiDB-lite"/>
    </source>
</evidence>
<evidence type="ECO:0000313" key="9">
    <source>
        <dbReference type="Proteomes" id="UP000614741"/>
    </source>
</evidence>
<evidence type="ECO:0000256" key="1">
    <source>
        <dbReference type="ARBA" id="ARBA00004196"/>
    </source>
</evidence>
<gene>
    <name evidence="8" type="ORF">Cph01nite_29320</name>
</gene>
<dbReference type="EMBL" id="BONP01000021">
    <property type="protein sequence ID" value="GIG41170.1"/>
    <property type="molecule type" value="Genomic_DNA"/>
</dbReference>
<protein>
    <submittedName>
        <fullName evidence="8">ABC transporter substrate-binding protein</fullName>
    </submittedName>
</protein>
<dbReference type="PANTHER" id="PTHR30532:SF1">
    <property type="entry name" value="IRON(3+)-HYDROXAMATE-BINDING PROTEIN FHUD"/>
    <property type="match status" value="1"/>
</dbReference>
<comment type="caution">
    <text evidence="8">The sequence shown here is derived from an EMBL/GenBank/DDBJ whole genome shotgun (WGS) entry which is preliminary data.</text>
</comment>
<evidence type="ECO:0000256" key="2">
    <source>
        <dbReference type="ARBA" id="ARBA00008814"/>
    </source>
</evidence>
<dbReference type="SUPFAM" id="SSF53807">
    <property type="entry name" value="Helical backbone' metal receptor"/>
    <property type="match status" value="1"/>
</dbReference>
<evidence type="ECO:0000256" key="6">
    <source>
        <dbReference type="SAM" id="SignalP"/>
    </source>
</evidence>